<feature type="compositionally biased region" description="Polar residues" evidence="1">
    <location>
        <begin position="1"/>
        <end position="10"/>
    </location>
</feature>
<protein>
    <submittedName>
        <fullName evidence="2">Uncharacterized protein</fullName>
    </submittedName>
</protein>
<name>A0A0A2DI30_9CORY</name>
<evidence type="ECO:0000256" key="1">
    <source>
        <dbReference type="SAM" id="MobiDB-lite"/>
    </source>
</evidence>
<accession>A0A0A2DI30</accession>
<proteinExistence type="predicted"/>
<organism evidence="2 3">
    <name type="scientific">Corynebacterium auriscanis</name>
    <dbReference type="NCBI Taxonomy" id="99807"/>
    <lineage>
        <taxon>Bacteria</taxon>
        <taxon>Bacillati</taxon>
        <taxon>Actinomycetota</taxon>
        <taxon>Actinomycetes</taxon>
        <taxon>Mycobacteriales</taxon>
        <taxon>Corynebacteriaceae</taxon>
        <taxon>Corynebacterium</taxon>
    </lineage>
</organism>
<dbReference type="Proteomes" id="UP000030145">
    <property type="component" value="Unassembled WGS sequence"/>
</dbReference>
<reference evidence="2 3" key="1">
    <citation type="submission" date="2014-10" db="EMBL/GenBank/DDBJ databases">
        <title>Whole Genome sequence of Corynebacterium auriscanis strain CIP 106629.</title>
        <authorList>
            <person name="Hassan S.S."/>
            <person name="Jamal S.B."/>
            <person name="Tiwari S."/>
            <person name="Oliveira L.D.C."/>
            <person name="Souza F."/>
            <person name="Mariano D.C."/>
            <person name="Almeida S."/>
            <person name="Dorella F."/>
            <person name="Pereira F."/>
            <person name="Carvalho A."/>
            <person name="Leal C.A."/>
            <person name="Soares S.D.C."/>
            <person name="Figueiredo H.C."/>
            <person name="Silva A."/>
            <person name="Azevedo V.A."/>
        </authorList>
    </citation>
    <scope>NUCLEOTIDE SEQUENCE [LARGE SCALE GENOMIC DNA]</scope>
    <source>
        <strain evidence="2 3">CIP 106629</strain>
    </source>
</reference>
<sequence length="79" mass="8690">MSNLPSNHDNANIPLPHSGRSRGLGHLPVFASDEKAYDWFKEESKADDSLGWGLEVEREGEWVFLDQSEGGTNTSGSDN</sequence>
<gene>
    <name evidence="2" type="ORF">MA47_04185</name>
</gene>
<comment type="caution">
    <text evidence="2">The sequence shown here is derived from an EMBL/GenBank/DDBJ whole genome shotgun (WGS) entry which is preliminary data.</text>
</comment>
<dbReference type="RefSeq" id="WP_035113569.1">
    <property type="nucleotide sequence ID" value="NZ_CP047046.1"/>
</dbReference>
<keyword evidence="3" id="KW-1185">Reference proteome</keyword>
<dbReference type="EMBL" id="JRVJ01000004">
    <property type="protein sequence ID" value="KGM18838.1"/>
    <property type="molecule type" value="Genomic_DNA"/>
</dbReference>
<feature type="region of interest" description="Disordered" evidence="1">
    <location>
        <begin position="1"/>
        <end position="26"/>
    </location>
</feature>
<evidence type="ECO:0000313" key="3">
    <source>
        <dbReference type="Proteomes" id="UP000030145"/>
    </source>
</evidence>
<dbReference type="GeneID" id="300553681"/>
<evidence type="ECO:0000313" key="2">
    <source>
        <dbReference type="EMBL" id="KGM18838.1"/>
    </source>
</evidence>
<dbReference type="AlphaFoldDB" id="A0A0A2DI30"/>